<feature type="binding site" evidence="2">
    <location>
        <position position="60"/>
    </location>
    <ligand>
        <name>substrate</name>
    </ligand>
</feature>
<sequence>MTKKEQSLSELGIYGLVDYVNEKVRHINGSTLQGIGDDASVLDLPSRQIVTNTLLLEGIHFDLVYHPLQHLGYKSVVASILDIYAMNAKPEQVYVSVGLSNKMDFQRVDQLIDGVLSACQTYGVDLAGFKPTASLTGLTISVTSSGTAEPSDTVLRKTAKPTDLICVSGDLGGALMGLHLLEREKRVLKGKAETEPDFGNNDYVLKRQLKPEIPLTVFDFFRKNRISPTSMVAVKEGLATSALLMCEAAKVGCHIYENKIPLNQNTLKAANELNFNPLVAALNGGEDYELLFTISFSDFEKIGNQFPEGISAIGYVADAEKGRRLITSSDEEIDLTAQGWGTNGMKS</sequence>
<gene>
    <name evidence="2" type="primary">thiL</name>
    <name evidence="4" type="ORF">EV194_106136</name>
</gene>
<comment type="miscellaneous">
    <text evidence="2">Reaction mechanism of ThiL seems to utilize a direct, inline transfer of the gamma-phosphate of ATP to TMP rather than a phosphorylated enzyme intermediate.</text>
</comment>
<feature type="binding site" evidence="2">
    <location>
        <position position="51"/>
    </location>
    <ligand>
        <name>Mg(2+)</name>
        <dbReference type="ChEBI" id="CHEBI:18420"/>
        <label>4</label>
    </ligand>
</feature>
<dbReference type="PIRSF" id="PIRSF005303">
    <property type="entry name" value="Thiam_monoph_kin"/>
    <property type="match status" value="1"/>
</dbReference>
<dbReference type="OrthoDB" id="9802811at2"/>
<dbReference type="SUPFAM" id="SSF55326">
    <property type="entry name" value="PurM N-terminal domain-like"/>
    <property type="match status" value="1"/>
</dbReference>
<dbReference type="PANTHER" id="PTHR30270:SF0">
    <property type="entry name" value="THIAMINE-MONOPHOSPHATE KINASE"/>
    <property type="match status" value="1"/>
</dbReference>
<feature type="binding site" evidence="2">
    <location>
        <position position="82"/>
    </location>
    <ligand>
        <name>Mg(2+)</name>
        <dbReference type="ChEBI" id="CHEBI:18420"/>
        <label>4</label>
    </ligand>
</feature>
<dbReference type="CDD" id="cd02194">
    <property type="entry name" value="ThiL"/>
    <property type="match status" value="1"/>
</dbReference>
<protein>
    <recommendedName>
        <fullName evidence="2">Thiamine-monophosphate kinase</fullName>
        <shortName evidence="2">TMP kinase</shortName>
        <shortName evidence="2">Thiamine-phosphate kinase</shortName>
        <ecNumber evidence="2">2.7.4.16</ecNumber>
    </recommendedName>
</protein>
<evidence type="ECO:0000256" key="2">
    <source>
        <dbReference type="HAMAP-Rule" id="MF_02128"/>
    </source>
</evidence>
<feature type="binding site" evidence="2">
    <location>
        <position position="82"/>
    </location>
    <ligand>
        <name>Mg(2+)</name>
        <dbReference type="ChEBI" id="CHEBI:18420"/>
        <label>3</label>
    </ligand>
</feature>
<feature type="binding site" evidence="2">
    <location>
        <position position="340"/>
    </location>
    <ligand>
        <name>substrate</name>
    </ligand>
</feature>
<dbReference type="SUPFAM" id="SSF56042">
    <property type="entry name" value="PurM C-terminal domain-like"/>
    <property type="match status" value="1"/>
</dbReference>
<keyword evidence="5" id="KW-1185">Reference proteome</keyword>
<evidence type="ECO:0000259" key="3">
    <source>
        <dbReference type="Pfam" id="PF00586"/>
    </source>
</evidence>
<dbReference type="InterPro" id="IPR016188">
    <property type="entry name" value="PurM-like_N"/>
</dbReference>
<comment type="similarity">
    <text evidence="2">Belongs to the thiamine-monophosphate kinase family.</text>
</comment>
<keyword evidence="2" id="KW-0067">ATP-binding</keyword>
<feature type="binding site" evidence="2">
    <location>
        <position position="156"/>
    </location>
    <ligand>
        <name>ATP</name>
        <dbReference type="ChEBI" id="CHEBI:30616"/>
    </ligand>
</feature>
<comment type="pathway">
    <text evidence="2">Cofactor biosynthesis; thiamine diphosphate biosynthesis; thiamine diphosphate from thiamine phosphate: step 1/1.</text>
</comment>
<feature type="binding site" evidence="2">
    <location>
        <position position="286"/>
    </location>
    <ligand>
        <name>substrate</name>
    </ligand>
</feature>
<dbReference type="GO" id="GO:0000287">
    <property type="term" value="F:magnesium ion binding"/>
    <property type="evidence" value="ECO:0007669"/>
    <property type="project" value="UniProtKB-UniRule"/>
</dbReference>
<reference evidence="4 5" key="1">
    <citation type="submission" date="2019-03" db="EMBL/GenBank/DDBJ databases">
        <title>Genomic Encyclopedia of Type Strains, Phase IV (KMG-IV): sequencing the most valuable type-strain genomes for metagenomic binning, comparative biology and taxonomic classification.</title>
        <authorList>
            <person name="Goeker M."/>
        </authorList>
    </citation>
    <scope>NUCLEOTIDE SEQUENCE [LARGE SCALE GENOMIC DNA]</scope>
    <source>
        <strain evidence="4 5">DSM 24179</strain>
    </source>
</reference>
<dbReference type="EMBL" id="SLWK01000006">
    <property type="protein sequence ID" value="TCO07994.1"/>
    <property type="molecule type" value="Genomic_DNA"/>
</dbReference>
<dbReference type="GO" id="GO:0009228">
    <property type="term" value="P:thiamine biosynthetic process"/>
    <property type="evidence" value="ECO:0007669"/>
    <property type="project" value="UniProtKB-KW"/>
</dbReference>
<keyword evidence="1 2" id="KW-0784">Thiamine biosynthesis</keyword>
<dbReference type="PANTHER" id="PTHR30270">
    <property type="entry name" value="THIAMINE-MONOPHOSPHATE KINASE"/>
    <property type="match status" value="1"/>
</dbReference>
<evidence type="ECO:0000313" key="5">
    <source>
        <dbReference type="Proteomes" id="UP000295221"/>
    </source>
</evidence>
<dbReference type="Pfam" id="PF00586">
    <property type="entry name" value="AIRS"/>
    <property type="match status" value="1"/>
</dbReference>
<dbReference type="GO" id="GO:0005524">
    <property type="term" value="F:ATP binding"/>
    <property type="evidence" value="ECO:0007669"/>
    <property type="project" value="UniProtKB-UniRule"/>
</dbReference>
<feature type="binding site" evidence="2">
    <location>
        <position position="38"/>
    </location>
    <ligand>
        <name>Mg(2+)</name>
        <dbReference type="ChEBI" id="CHEBI:18420"/>
        <label>3</label>
    </ligand>
</feature>
<proteinExistence type="inferred from homology"/>
<comment type="caution">
    <text evidence="2">Lacks conserved residue(s) required for the propagation of feature annotation.</text>
</comment>
<dbReference type="Gene3D" id="3.30.1330.10">
    <property type="entry name" value="PurM-like, N-terminal domain"/>
    <property type="match status" value="1"/>
</dbReference>
<dbReference type="EC" id="2.7.4.16" evidence="2"/>
<name>A0A4V2RWE4_9BACT</name>
<dbReference type="InterPro" id="IPR006283">
    <property type="entry name" value="ThiL-like"/>
</dbReference>
<accession>A0A4V2RWE4</accession>
<dbReference type="UniPathway" id="UPA00060">
    <property type="reaction ID" value="UER00142"/>
</dbReference>
<dbReference type="InterPro" id="IPR036676">
    <property type="entry name" value="PurM-like_C_sf"/>
</dbReference>
<dbReference type="Proteomes" id="UP000295221">
    <property type="component" value="Unassembled WGS sequence"/>
</dbReference>
<dbReference type="RefSeq" id="WP_132433887.1">
    <property type="nucleotide sequence ID" value="NZ_SLWK01000006.1"/>
</dbReference>
<dbReference type="AlphaFoldDB" id="A0A4V2RWE4"/>
<keyword evidence="2" id="KW-0547">Nucleotide-binding</keyword>
<keyword evidence="2 4" id="KW-0418">Kinase</keyword>
<dbReference type="GO" id="GO:0009229">
    <property type="term" value="P:thiamine diphosphate biosynthetic process"/>
    <property type="evidence" value="ECO:0007669"/>
    <property type="project" value="UniProtKB-UniRule"/>
</dbReference>
<comment type="caution">
    <text evidence="4">The sequence shown here is derived from an EMBL/GenBank/DDBJ whole genome shotgun (WGS) entry which is preliminary data.</text>
</comment>
<comment type="function">
    <text evidence="2">Catalyzes the ATP-dependent phosphorylation of thiamine-monophosphate (TMP) to form thiamine-pyrophosphate (TPP), the active form of vitamin B1.</text>
</comment>
<evidence type="ECO:0000313" key="4">
    <source>
        <dbReference type="EMBL" id="TCO07994.1"/>
    </source>
</evidence>
<dbReference type="Gene3D" id="3.90.650.10">
    <property type="entry name" value="PurM-like C-terminal domain"/>
    <property type="match status" value="1"/>
</dbReference>
<feature type="binding site" evidence="2">
    <location>
        <position position="38"/>
    </location>
    <ligand>
        <name>Mg(2+)</name>
        <dbReference type="ChEBI" id="CHEBI:18420"/>
        <label>4</label>
    </ligand>
</feature>
<dbReference type="InterPro" id="IPR036921">
    <property type="entry name" value="PurM-like_N_sf"/>
</dbReference>
<organism evidence="4 5">
    <name type="scientific">Natronoflexus pectinivorans</name>
    <dbReference type="NCBI Taxonomy" id="682526"/>
    <lineage>
        <taxon>Bacteria</taxon>
        <taxon>Pseudomonadati</taxon>
        <taxon>Bacteroidota</taxon>
        <taxon>Bacteroidia</taxon>
        <taxon>Marinilabiliales</taxon>
        <taxon>Marinilabiliaceae</taxon>
        <taxon>Natronoflexus</taxon>
    </lineage>
</organism>
<dbReference type="NCBIfam" id="TIGR01379">
    <property type="entry name" value="thiL"/>
    <property type="match status" value="1"/>
</dbReference>
<feature type="binding site" evidence="2">
    <location>
        <position position="82"/>
    </location>
    <ligand>
        <name>Mg(2+)</name>
        <dbReference type="ChEBI" id="CHEBI:18420"/>
        <label>2</label>
    </ligand>
</feature>
<keyword evidence="2" id="KW-0808">Transferase</keyword>
<evidence type="ECO:0000256" key="1">
    <source>
        <dbReference type="ARBA" id="ARBA00022977"/>
    </source>
</evidence>
<comment type="catalytic activity">
    <reaction evidence="2">
        <text>thiamine phosphate + ATP = thiamine diphosphate + ADP</text>
        <dbReference type="Rhea" id="RHEA:15913"/>
        <dbReference type="ChEBI" id="CHEBI:30616"/>
        <dbReference type="ChEBI" id="CHEBI:37575"/>
        <dbReference type="ChEBI" id="CHEBI:58937"/>
        <dbReference type="ChEBI" id="CHEBI:456216"/>
        <dbReference type="EC" id="2.7.4.16"/>
    </reaction>
</comment>
<dbReference type="HAMAP" id="MF_02128">
    <property type="entry name" value="TMP_kinase"/>
    <property type="match status" value="1"/>
</dbReference>
<feature type="domain" description="PurM-like N-terminal" evidence="3">
    <location>
        <begin position="36"/>
        <end position="146"/>
    </location>
</feature>
<dbReference type="GO" id="GO:0009030">
    <property type="term" value="F:thiamine-phosphate kinase activity"/>
    <property type="evidence" value="ECO:0007669"/>
    <property type="project" value="UniProtKB-UniRule"/>
</dbReference>
<keyword evidence="2" id="KW-0460">Magnesium</keyword>
<keyword evidence="2" id="KW-0479">Metal-binding</keyword>